<protein>
    <submittedName>
        <fullName evidence="2">Uncharacterized protein LOC116412782</fullName>
    </submittedName>
</protein>
<evidence type="ECO:0000313" key="2">
    <source>
        <dbReference type="RefSeq" id="XP_031763746.1"/>
    </source>
</evidence>
<gene>
    <name evidence="2" type="primary">LOC116412782</name>
</gene>
<dbReference type="Proteomes" id="UP001652740">
    <property type="component" value="Unplaced"/>
</dbReference>
<evidence type="ECO:0000313" key="1">
    <source>
        <dbReference type="Proteomes" id="UP001652740"/>
    </source>
</evidence>
<keyword evidence="1" id="KW-1185">Reference proteome</keyword>
<name>A0A6J3BV15_GALME</name>
<dbReference type="RefSeq" id="XP_031763746.1">
    <property type="nucleotide sequence ID" value="XM_031907886.2"/>
</dbReference>
<dbReference type="KEGG" id="gmw:116412782"/>
<dbReference type="AlphaFoldDB" id="A0A6J3BV15"/>
<dbReference type="GeneID" id="116412782"/>
<organism evidence="1 2">
    <name type="scientific">Galleria mellonella</name>
    <name type="common">Greater wax moth</name>
    <dbReference type="NCBI Taxonomy" id="7137"/>
    <lineage>
        <taxon>Eukaryota</taxon>
        <taxon>Metazoa</taxon>
        <taxon>Ecdysozoa</taxon>
        <taxon>Arthropoda</taxon>
        <taxon>Hexapoda</taxon>
        <taxon>Insecta</taxon>
        <taxon>Pterygota</taxon>
        <taxon>Neoptera</taxon>
        <taxon>Endopterygota</taxon>
        <taxon>Lepidoptera</taxon>
        <taxon>Glossata</taxon>
        <taxon>Ditrysia</taxon>
        <taxon>Pyraloidea</taxon>
        <taxon>Pyralidae</taxon>
        <taxon>Galleriinae</taxon>
        <taxon>Galleria</taxon>
    </lineage>
</organism>
<accession>A0A6J3BV15</accession>
<reference evidence="2" key="1">
    <citation type="submission" date="2025-08" db="UniProtKB">
        <authorList>
            <consortium name="RefSeq"/>
        </authorList>
    </citation>
    <scope>IDENTIFICATION</scope>
    <source>
        <tissue evidence="2">Whole larvae</tissue>
    </source>
</reference>
<dbReference type="InParanoid" id="A0A6J3BV15"/>
<proteinExistence type="predicted"/>
<sequence length="165" mass="17983">MFSRGQARADILFSIKARHEVLSVCIVGDHRRVPGSTVTMLAAPVPHTMFSKLGLVLLLTLALLNAASADLCQTDTFGDITAMPMQLNTSYIEAGKRDALVTVPSHLVCPYGYKLAGLKVEVCDADMAPRVRIRSVDSALVHRRGLLFINATVYTTVYCRQGYGQ</sequence>